<keyword evidence="2" id="KW-1277">Toxin-antitoxin system</keyword>
<dbReference type="PANTHER" id="PTHR33755:SF7">
    <property type="entry name" value="TOXIN MODULE OF TOXIN-ANTITOXIN SYSTEM RELE_STBE FAMILY"/>
    <property type="match status" value="1"/>
</dbReference>
<dbReference type="InterPro" id="IPR035093">
    <property type="entry name" value="RelE/ParE_toxin_dom_sf"/>
</dbReference>
<dbReference type="PANTHER" id="PTHR33755">
    <property type="entry name" value="TOXIN PARE1-RELATED"/>
    <property type="match status" value="1"/>
</dbReference>
<reference evidence="3 4" key="1">
    <citation type="submission" date="2023-07" db="EMBL/GenBank/DDBJ databases">
        <title>Genomic Encyclopedia of Type Strains, Phase IV (KMG-IV): sequencing the most valuable type-strain genomes for metagenomic binning, comparative biology and taxonomic classification.</title>
        <authorList>
            <person name="Goeker M."/>
        </authorList>
    </citation>
    <scope>NUCLEOTIDE SEQUENCE [LARGE SCALE GENOMIC DNA]</scope>
    <source>
        <strain evidence="3 4">DSM 1111</strain>
    </source>
</reference>
<evidence type="ECO:0000313" key="4">
    <source>
        <dbReference type="Proteomes" id="UP001238496"/>
    </source>
</evidence>
<evidence type="ECO:0000256" key="2">
    <source>
        <dbReference type="ARBA" id="ARBA00022649"/>
    </source>
</evidence>
<name>A0ABU0GAZ4_9HYPH</name>
<dbReference type="InterPro" id="IPR007712">
    <property type="entry name" value="RelE/ParE_toxin"/>
</dbReference>
<sequence length="99" mass="11335">MSRKVRYSAKARADLNRLYDFLLDRDVEAAERALDAIVSRVSGLVHFPNTGRRIEQDGQTFRELLIPFGGTGYLALYQLAKDGDVQILAIRHQREDDDR</sequence>
<dbReference type="Pfam" id="PF05016">
    <property type="entry name" value="ParE_toxin"/>
    <property type="match status" value="1"/>
</dbReference>
<proteinExistence type="inferred from homology"/>
<dbReference type="Gene3D" id="3.30.2310.20">
    <property type="entry name" value="RelE-like"/>
    <property type="match status" value="1"/>
</dbReference>
<comment type="caution">
    <text evidence="3">The sequence shown here is derived from an EMBL/GenBank/DDBJ whole genome shotgun (WGS) entry which is preliminary data.</text>
</comment>
<accession>A0ABU0GAZ4</accession>
<dbReference type="Proteomes" id="UP001238496">
    <property type="component" value="Unassembled WGS sequence"/>
</dbReference>
<evidence type="ECO:0000256" key="1">
    <source>
        <dbReference type="ARBA" id="ARBA00006226"/>
    </source>
</evidence>
<dbReference type="EMBL" id="JAUSUW010000011">
    <property type="protein sequence ID" value="MDQ0422524.1"/>
    <property type="molecule type" value="Genomic_DNA"/>
</dbReference>
<keyword evidence="4" id="KW-1185">Reference proteome</keyword>
<organism evidence="3 4">
    <name type="scientific">Peteryoungia aggregata LMG 23059</name>
    <dbReference type="NCBI Taxonomy" id="1368425"/>
    <lineage>
        <taxon>Bacteria</taxon>
        <taxon>Pseudomonadati</taxon>
        <taxon>Pseudomonadota</taxon>
        <taxon>Alphaproteobacteria</taxon>
        <taxon>Hyphomicrobiales</taxon>
        <taxon>Rhizobiaceae</taxon>
        <taxon>Peteryoungia</taxon>
    </lineage>
</organism>
<protein>
    <submittedName>
        <fullName evidence="3">Plasmid stabilization system protein ParE</fullName>
    </submittedName>
</protein>
<evidence type="ECO:0000313" key="3">
    <source>
        <dbReference type="EMBL" id="MDQ0422524.1"/>
    </source>
</evidence>
<gene>
    <name evidence="3" type="ORF">J2045_003572</name>
</gene>
<dbReference type="InterPro" id="IPR051803">
    <property type="entry name" value="TA_system_RelE-like_toxin"/>
</dbReference>
<dbReference type="RefSeq" id="WP_307375136.1">
    <property type="nucleotide sequence ID" value="NZ_JAUSUW010000011.1"/>
</dbReference>
<comment type="similarity">
    <text evidence="1">Belongs to the RelE toxin family.</text>
</comment>